<reference evidence="3 4" key="1">
    <citation type="submission" date="2019-06" db="EMBL/GenBank/DDBJ databases">
        <title>Sequencing the genomes of 1000 actinobacteria strains.</title>
        <authorList>
            <person name="Klenk H.-P."/>
        </authorList>
    </citation>
    <scope>NUCLEOTIDE SEQUENCE [LARGE SCALE GENOMIC DNA]</scope>
    <source>
        <strain evidence="3 4">DSM 18082</strain>
    </source>
</reference>
<feature type="transmembrane region" description="Helical" evidence="2">
    <location>
        <begin position="241"/>
        <end position="259"/>
    </location>
</feature>
<dbReference type="EMBL" id="VFOQ01000001">
    <property type="protein sequence ID" value="TQL60224.1"/>
    <property type="molecule type" value="Genomic_DNA"/>
</dbReference>
<feature type="compositionally biased region" description="Low complexity" evidence="1">
    <location>
        <begin position="85"/>
        <end position="99"/>
    </location>
</feature>
<evidence type="ECO:0000313" key="4">
    <source>
        <dbReference type="Proteomes" id="UP000319514"/>
    </source>
</evidence>
<sequence>METRTSDPREQPPPTPSEQGGSPSFLPGEVDRLLEHWLADGVITTDQAARMRADLLAAGAGAAAGAGPSAGAGAVAGPGAGASAGAGAAPTTAAPVAAPPTARQLPATGAAQLAPPPSPHASLVTEALGYLGGVIIFVASLLVTARFWGDLGTPARLALVGAAAALLLLGGALVPQRLGDPGHRLRAVLWLAATGAVAGFLGLLGSESLNLHDSDLALFITGPTAVVAGVLWWAHHHPLQHVATLVAVLGTVASSASYLSTQDAGAIGLALWGTGVVWALLAWGGILAWAGRPSRANLGVVLGSAGAIFGAMITMPARWGIILALTTVAAVVVAAVVARSVVLLAVGSVAALQVLPATMVEWFGGTLGASLGLLLVGVLLVAAAIVTARRRRQRPPGEPAASRGPRLPWPDRTVAMVAAAVVAVSTSAAVLTLG</sequence>
<feature type="transmembrane region" description="Helical" evidence="2">
    <location>
        <begin position="266"/>
        <end position="290"/>
    </location>
</feature>
<evidence type="ECO:0008006" key="5">
    <source>
        <dbReference type="Google" id="ProtNLM"/>
    </source>
</evidence>
<evidence type="ECO:0000256" key="1">
    <source>
        <dbReference type="SAM" id="MobiDB-lite"/>
    </source>
</evidence>
<keyword evidence="4" id="KW-1185">Reference proteome</keyword>
<name>A0A542ZIQ1_9MICO</name>
<feature type="region of interest" description="Disordered" evidence="1">
    <location>
        <begin position="1"/>
        <end position="28"/>
    </location>
</feature>
<feature type="transmembrane region" description="Helical" evidence="2">
    <location>
        <begin position="322"/>
        <end position="350"/>
    </location>
</feature>
<gene>
    <name evidence="3" type="ORF">FB474_1607</name>
</gene>
<feature type="compositionally biased region" description="Basic and acidic residues" evidence="1">
    <location>
        <begin position="1"/>
        <end position="10"/>
    </location>
</feature>
<feature type="transmembrane region" description="Helical" evidence="2">
    <location>
        <begin position="413"/>
        <end position="433"/>
    </location>
</feature>
<dbReference type="Proteomes" id="UP000319514">
    <property type="component" value="Unassembled WGS sequence"/>
</dbReference>
<feature type="transmembrane region" description="Helical" evidence="2">
    <location>
        <begin position="187"/>
        <end position="204"/>
    </location>
</feature>
<evidence type="ECO:0000313" key="3">
    <source>
        <dbReference type="EMBL" id="TQL60224.1"/>
    </source>
</evidence>
<keyword evidence="2" id="KW-0472">Membrane</keyword>
<proteinExistence type="predicted"/>
<keyword evidence="2" id="KW-1133">Transmembrane helix</keyword>
<protein>
    <recommendedName>
        <fullName evidence="5">Membrane protein DUF2157</fullName>
    </recommendedName>
</protein>
<comment type="caution">
    <text evidence="3">The sequence shown here is derived from an EMBL/GenBank/DDBJ whole genome shotgun (WGS) entry which is preliminary data.</text>
</comment>
<keyword evidence="2" id="KW-0812">Transmembrane</keyword>
<feature type="transmembrane region" description="Helical" evidence="2">
    <location>
        <begin position="362"/>
        <end position="386"/>
    </location>
</feature>
<feature type="compositionally biased region" description="Gly residues" evidence="1">
    <location>
        <begin position="67"/>
        <end position="84"/>
    </location>
</feature>
<accession>A0A542ZIQ1</accession>
<feature type="transmembrane region" description="Helical" evidence="2">
    <location>
        <begin position="296"/>
        <end position="315"/>
    </location>
</feature>
<evidence type="ECO:0000256" key="2">
    <source>
        <dbReference type="SAM" id="Phobius"/>
    </source>
</evidence>
<feature type="region of interest" description="Disordered" evidence="1">
    <location>
        <begin position="67"/>
        <end position="99"/>
    </location>
</feature>
<feature type="transmembrane region" description="Helical" evidence="2">
    <location>
        <begin position="157"/>
        <end position="175"/>
    </location>
</feature>
<dbReference type="RefSeq" id="WP_185746092.1">
    <property type="nucleotide sequence ID" value="NZ_BAAAKX010000021.1"/>
</dbReference>
<organism evidence="3 4">
    <name type="scientific">Oryzihumus leptocrescens</name>
    <dbReference type="NCBI Taxonomy" id="297536"/>
    <lineage>
        <taxon>Bacteria</taxon>
        <taxon>Bacillati</taxon>
        <taxon>Actinomycetota</taxon>
        <taxon>Actinomycetes</taxon>
        <taxon>Micrococcales</taxon>
        <taxon>Intrasporangiaceae</taxon>
        <taxon>Oryzihumus</taxon>
    </lineage>
</organism>
<dbReference type="AlphaFoldDB" id="A0A542ZIQ1"/>
<feature type="transmembrane region" description="Helical" evidence="2">
    <location>
        <begin position="216"/>
        <end position="235"/>
    </location>
</feature>
<feature type="transmembrane region" description="Helical" evidence="2">
    <location>
        <begin position="127"/>
        <end position="145"/>
    </location>
</feature>